<evidence type="ECO:0000256" key="2">
    <source>
        <dbReference type="ARBA" id="ARBA00004651"/>
    </source>
</evidence>
<feature type="transmembrane region" description="Helical" evidence="13">
    <location>
        <begin position="45"/>
        <end position="63"/>
    </location>
</feature>
<keyword evidence="10" id="KW-0408">Iron</keyword>
<dbReference type="RefSeq" id="WP_135200246.1">
    <property type="nucleotide sequence ID" value="NZ_SPVG01000034.1"/>
</dbReference>
<evidence type="ECO:0000313" key="16">
    <source>
        <dbReference type="Proteomes" id="UP000297729"/>
    </source>
</evidence>
<evidence type="ECO:0000256" key="1">
    <source>
        <dbReference type="ARBA" id="ARBA00001970"/>
    </source>
</evidence>
<evidence type="ECO:0000256" key="13">
    <source>
        <dbReference type="SAM" id="Phobius"/>
    </source>
</evidence>
<sequence length="179" mass="19701">MTPSRFPLALRLLHWIMAPLLLAMLLIGTGMVATVSHWRITLINLHKPLGLALLVLAVLRLLLRLRGRTPPLPASVPAPMRLAAHGSHWLLYGCMLAMPLIGWAMLSAGGFPLPSFAGIALPPLLAPDVSHYALLRALHMRLGELFYLLVCVHIMAGLMHALLLRDGVFDAITLRRRKN</sequence>
<comment type="caution">
    <text evidence="15">The sequence shown here is derived from an EMBL/GenBank/DDBJ whole genome shotgun (WGS) entry which is preliminary data.</text>
</comment>
<protein>
    <submittedName>
        <fullName evidence="15">Cytochrome b</fullName>
    </submittedName>
</protein>
<feature type="domain" description="Cytochrome b561 bacterial/Ni-hydrogenase" evidence="14">
    <location>
        <begin position="5"/>
        <end position="172"/>
    </location>
</feature>
<keyword evidence="4" id="KW-1003">Cell membrane</keyword>
<comment type="cofactor">
    <cofactor evidence="1">
        <name>heme b</name>
        <dbReference type="ChEBI" id="CHEBI:60344"/>
    </cofactor>
</comment>
<evidence type="ECO:0000256" key="9">
    <source>
        <dbReference type="ARBA" id="ARBA00022989"/>
    </source>
</evidence>
<evidence type="ECO:0000256" key="4">
    <source>
        <dbReference type="ARBA" id="ARBA00022475"/>
    </source>
</evidence>
<comment type="similarity">
    <text evidence="12">Belongs to the cytochrome b561 family.</text>
</comment>
<dbReference type="PANTHER" id="PTHR30529">
    <property type="entry name" value="CYTOCHROME B561"/>
    <property type="match status" value="1"/>
</dbReference>
<dbReference type="PANTHER" id="PTHR30529:SF6">
    <property type="entry name" value="BLL0291 PROTEIN"/>
    <property type="match status" value="1"/>
</dbReference>
<keyword evidence="9 13" id="KW-1133">Transmembrane helix</keyword>
<keyword evidence="3" id="KW-0813">Transport</keyword>
<keyword evidence="6 13" id="KW-0812">Transmembrane</keyword>
<dbReference type="InterPro" id="IPR052168">
    <property type="entry name" value="Cytochrome_b561_oxidase"/>
</dbReference>
<dbReference type="SUPFAM" id="SSF81342">
    <property type="entry name" value="Transmembrane di-heme cytochromes"/>
    <property type="match status" value="1"/>
</dbReference>
<dbReference type="Proteomes" id="UP000297729">
    <property type="component" value="Unassembled WGS sequence"/>
</dbReference>
<dbReference type="GO" id="GO:0005886">
    <property type="term" value="C:plasma membrane"/>
    <property type="evidence" value="ECO:0007669"/>
    <property type="project" value="UniProtKB-SubCell"/>
</dbReference>
<evidence type="ECO:0000256" key="7">
    <source>
        <dbReference type="ARBA" id="ARBA00022723"/>
    </source>
</evidence>
<evidence type="ECO:0000256" key="12">
    <source>
        <dbReference type="ARBA" id="ARBA00037975"/>
    </source>
</evidence>
<dbReference type="Pfam" id="PF01292">
    <property type="entry name" value="Ni_hydr_CYTB"/>
    <property type="match status" value="1"/>
</dbReference>
<keyword evidence="8" id="KW-0249">Electron transport</keyword>
<feature type="transmembrane region" description="Helical" evidence="13">
    <location>
        <begin position="89"/>
        <end position="106"/>
    </location>
</feature>
<evidence type="ECO:0000256" key="3">
    <source>
        <dbReference type="ARBA" id="ARBA00022448"/>
    </source>
</evidence>
<evidence type="ECO:0000313" key="15">
    <source>
        <dbReference type="EMBL" id="TFW29470.1"/>
    </source>
</evidence>
<dbReference type="InterPro" id="IPR011577">
    <property type="entry name" value="Cyt_b561_bac/Ni-Hgenase"/>
</dbReference>
<gene>
    <name evidence="15" type="ORF">E4L98_03820</name>
</gene>
<dbReference type="AlphaFoldDB" id="A0A4Y9SRZ0"/>
<dbReference type="Gene3D" id="1.20.950.20">
    <property type="entry name" value="Transmembrane di-heme cytochromes, Chain C"/>
    <property type="match status" value="1"/>
</dbReference>
<keyword evidence="11 13" id="KW-0472">Membrane</keyword>
<evidence type="ECO:0000256" key="11">
    <source>
        <dbReference type="ARBA" id="ARBA00023136"/>
    </source>
</evidence>
<dbReference type="EMBL" id="SPVG01000034">
    <property type="protein sequence ID" value="TFW29470.1"/>
    <property type="molecule type" value="Genomic_DNA"/>
</dbReference>
<dbReference type="GO" id="GO:0009055">
    <property type="term" value="F:electron transfer activity"/>
    <property type="evidence" value="ECO:0007669"/>
    <property type="project" value="InterPro"/>
</dbReference>
<comment type="subcellular location">
    <subcellularLocation>
        <location evidence="2">Cell membrane</location>
        <topology evidence="2">Multi-pass membrane protein</topology>
    </subcellularLocation>
</comment>
<accession>A0A4Y9SRZ0</accession>
<dbReference type="GO" id="GO:0046872">
    <property type="term" value="F:metal ion binding"/>
    <property type="evidence" value="ECO:0007669"/>
    <property type="project" value="UniProtKB-KW"/>
</dbReference>
<dbReference type="GO" id="GO:0020037">
    <property type="term" value="F:heme binding"/>
    <property type="evidence" value="ECO:0007669"/>
    <property type="project" value="TreeGrafter"/>
</dbReference>
<feature type="transmembrane region" description="Helical" evidence="13">
    <location>
        <begin position="145"/>
        <end position="168"/>
    </location>
</feature>
<evidence type="ECO:0000259" key="14">
    <source>
        <dbReference type="Pfam" id="PF01292"/>
    </source>
</evidence>
<keyword evidence="16" id="KW-1185">Reference proteome</keyword>
<evidence type="ECO:0000256" key="8">
    <source>
        <dbReference type="ARBA" id="ARBA00022982"/>
    </source>
</evidence>
<evidence type="ECO:0000256" key="6">
    <source>
        <dbReference type="ARBA" id="ARBA00022692"/>
    </source>
</evidence>
<name>A0A4Y9SRZ0_9BURK</name>
<proteinExistence type="inferred from homology"/>
<reference evidence="15 16" key="1">
    <citation type="submission" date="2019-03" db="EMBL/GenBank/DDBJ databases">
        <title>Draft Genome Sequence of Duganella callidus sp. nov., a Novel Duganella Species Isolated from Cultivated Soil.</title>
        <authorList>
            <person name="Raths R."/>
            <person name="Peta V."/>
            <person name="Bucking H."/>
        </authorList>
    </citation>
    <scope>NUCLEOTIDE SEQUENCE [LARGE SCALE GENOMIC DNA]</scope>
    <source>
        <strain evidence="15 16">DN04</strain>
    </source>
</reference>
<feature type="transmembrane region" description="Helical" evidence="13">
    <location>
        <begin position="12"/>
        <end position="33"/>
    </location>
</feature>
<keyword evidence="5" id="KW-0349">Heme</keyword>
<keyword evidence="7" id="KW-0479">Metal-binding</keyword>
<evidence type="ECO:0000256" key="5">
    <source>
        <dbReference type="ARBA" id="ARBA00022617"/>
    </source>
</evidence>
<organism evidence="15 16">
    <name type="scientific">Duganella callida</name>
    <dbReference type="NCBI Taxonomy" id="2561932"/>
    <lineage>
        <taxon>Bacteria</taxon>
        <taxon>Pseudomonadati</taxon>
        <taxon>Pseudomonadota</taxon>
        <taxon>Betaproteobacteria</taxon>
        <taxon>Burkholderiales</taxon>
        <taxon>Oxalobacteraceae</taxon>
        <taxon>Telluria group</taxon>
        <taxon>Duganella</taxon>
    </lineage>
</organism>
<dbReference type="InterPro" id="IPR016174">
    <property type="entry name" value="Di-haem_cyt_TM"/>
</dbReference>
<dbReference type="OrthoDB" id="8723024at2"/>
<evidence type="ECO:0000256" key="10">
    <source>
        <dbReference type="ARBA" id="ARBA00023004"/>
    </source>
</evidence>
<dbReference type="GO" id="GO:0022904">
    <property type="term" value="P:respiratory electron transport chain"/>
    <property type="evidence" value="ECO:0007669"/>
    <property type="project" value="InterPro"/>
</dbReference>